<comment type="caution">
    <text evidence="2">The sequence shown here is derived from an EMBL/GenBank/DDBJ whole genome shotgun (WGS) entry which is preliminary data.</text>
</comment>
<reference evidence="2 3" key="1">
    <citation type="submission" date="2019-07" db="EMBL/GenBank/DDBJ databases">
        <title>Genomics analysis of Aphanomyces spp. identifies a new class of oomycete effector associated with host adaptation.</title>
        <authorList>
            <person name="Gaulin E."/>
        </authorList>
    </citation>
    <scope>NUCLEOTIDE SEQUENCE [LARGE SCALE GENOMIC DNA]</scope>
    <source>
        <strain evidence="2 3">ATCC 201684</strain>
    </source>
</reference>
<proteinExistence type="predicted"/>
<dbReference type="AlphaFoldDB" id="A0A6G0WM00"/>
<name>A0A6G0WM00_9STRA</name>
<organism evidence="2 3">
    <name type="scientific">Aphanomyces euteiches</name>
    <dbReference type="NCBI Taxonomy" id="100861"/>
    <lineage>
        <taxon>Eukaryota</taxon>
        <taxon>Sar</taxon>
        <taxon>Stramenopiles</taxon>
        <taxon>Oomycota</taxon>
        <taxon>Saprolegniomycetes</taxon>
        <taxon>Saprolegniales</taxon>
        <taxon>Verrucalvaceae</taxon>
        <taxon>Aphanomyces</taxon>
    </lineage>
</organism>
<protein>
    <submittedName>
        <fullName evidence="2">Uncharacterized protein</fullName>
    </submittedName>
</protein>
<evidence type="ECO:0000256" key="1">
    <source>
        <dbReference type="SAM" id="MobiDB-lite"/>
    </source>
</evidence>
<sequence>MAGEIPPSTSSVSEDQAETNTAVTNVAVASLEVASSFLRLKHTGVALSQCLKTAAVAIENPLIIQALRRILEMTAAACESELVMDSVATSMETAAAKLKQESVTIESFVQVVLQWSTVFLTWIHTFLDKDQLAAILDTFGPVAASFKVAVDYSMSYPAVAYLVNQVTTHARAHLSTERLFGLVQRSHSALSRAHALTSSAWSYVYPQRIDIARRNVHALLLKRCNMTFSVNAMDDMISMHVEIQRALLQLALEQGEKIAELDKSLAETNAYATEVAEALARGPRVTSISSAVDAARIQALETELAAANAYANELAEAIARGPRRDPQGHVELSECFGSVEDNDAAN</sequence>
<dbReference type="Proteomes" id="UP000481153">
    <property type="component" value="Unassembled WGS sequence"/>
</dbReference>
<feature type="region of interest" description="Disordered" evidence="1">
    <location>
        <begin position="324"/>
        <end position="346"/>
    </location>
</feature>
<gene>
    <name evidence="2" type="ORF">Ae201684_013867</name>
</gene>
<dbReference type="VEuPathDB" id="FungiDB:AeMF1_003381"/>
<keyword evidence="3" id="KW-1185">Reference proteome</keyword>
<evidence type="ECO:0000313" key="2">
    <source>
        <dbReference type="EMBL" id="KAF0728316.1"/>
    </source>
</evidence>
<accession>A0A6G0WM00</accession>
<evidence type="ECO:0000313" key="3">
    <source>
        <dbReference type="Proteomes" id="UP000481153"/>
    </source>
</evidence>
<dbReference type="EMBL" id="VJMJ01000179">
    <property type="protein sequence ID" value="KAF0728316.1"/>
    <property type="molecule type" value="Genomic_DNA"/>
</dbReference>